<evidence type="ECO:0000313" key="3">
    <source>
        <dbReference type="Proteomes" id="UP000886886"/>
    </source>
</evidence>
<evidence type="ECO:0000313" key="2">
    <source>
        <dbReference type="EMBL" id="HIQ96362.1"/>
    </source>
</evidence>
<dbReference type="InterPro" id="IPR046059">
    <property type="entry name" value="DUF6017"/>
</dbReference>
<gene>
    <name evidence="2" type="ORF">IAB26_07355</name>
</gene>
<sequence length="331" mass="37877">MGKLQITGNIIPVAWYQTIRKETGKPNLNAIIILADIVYWYRPIEVRDEASGQLIGFRKRFHADMLQRSYQQFSEQFGLTKRDVTNAVIELEKLGVIQRVFRTIEKGGRLIPNVLFLSLDVDVLERLTYPETQENHAPEKPGWGCPRFQGDVSPKSGRYPTQMGEPLSLKTERDLSKIGETNTEITYKEYSGESNILSIESARELVKMQIDYVALKHDEPYDERIDEILGIMTDIMTSTAEYIRVNKEDKPAAAVKAQYAKLTKMHVEYVLHCMDGNKTKARNIRALLVTALYNSVNTMGCYYKNLYLYHQSGWGMEDMGEKKGGSQSKEE</sequence>
<dbReference type="Proteomes" id="UP000886886">
    <property type="component" value="Unassembled WGS sequence"/>
</dbReference>
<feature type="domain" description="DUF6017" evidence="1">
    <location>
        <begin position="197"/>
        <end position="306"/>
    </location>
</feature>
<name>A0A9D0ZUS8_9FIRM</name>
<accession>A0A9D0ZUS8</accession>
<evidence type="ECO:0000259" key="1">
    <source>
        <dbReference type="Pfam" id="PF19481"/>
    </source>
</evidence>
<dbReference type="EMBL" id="DVFT01000108">
    <property type="protein sequence ID" value="HIQ96362.1"/>
    <property type="molecule type" value="Genomic_DNA"/>
</dbReference>
<reference evidence="2" key="2">
    <citation type="journal article" date="2021" name="PeerJ">
        <title>Extensive microbial diversity within the chicken gut microbiome revealed by metagenomics and culture.</title>
        <authorList>
            <person name="Gilroy R."/>
            <person name="Ravi A."/>
            <person name="Getino M."/>
            <person name="Pursley I."/>
            <person name="Horton D.L."/>
            <person name="Alikhan N.F."/>
            <person name="Baker D."/>
            <person name="Gharbi K."/>
            <person name="Hall N."/>
            <person name="Watson M."/>
            <person name="Adriaenssens E.M."/>
            <person name="Foster-Nyarko E."/>
            <person name="Jarju S."/>
            <person name="Secka A."/>
            <person name="Antonio M."/>
            <person name="Oren A."/>
            <person name="Chaudhuri R.R."/>
            <person name="La Ragione R."/>
            <person name="Hildebrand F."/>
            <person name="Pallen M.J."/>
        </authorList>
    </citation>
    <scope>NUCLEOTIDE SEQUENCE</scope>
    <source>
        <strain evidence="2">ChiSjej3B21-11622</strain>
    </source>
</reference>
<comment type="caution">
    <text evidence="2">The sequence shown here is derived from an EMBL/GenBank/DDBJ whole genome shotgun (WGS) entry which is preliminary data.</text>
</comment>
<protein>
    <submittedName>
        <fullName evidence="2">DNA replication protein DnaD</fullName>
    </submittedName>
</protein>
<proteinExistence type="predicted"/>
<reference evidence="2" key="1">
    <citation type="submission" date="2020-10" db="EMBL/GenBank/DDBJ databases">
        <authorList>
            <person name="Gilroy R."/>
        </authorList>
    </citation>
    <scope>NUCLEOTIDE SEQUENCE</scope>
    <source>
        <strain evidence="2">ChiSjej3B21-11622</strain>
    </source>
</reference>
<dbReference type="AlphaFoldDB" id="A0A9D0ZUS8"/>
<organism evidence="2 3">
    <name type="scientific">Candidatus Limivivens merdigallinarum</name>
    <dbReference type="NCBI Taxonomy" id="2840859"/>
    <lineage>
        <taxon>Bacteria</taxon>
        <taxon>Bacillati</taxon>
        <taxon>Bacillota</taxon>
        <taxon>Clostridia</taxon>
        <taxon>Lachnospirales</taxon>
        <taxon>Lachnospiraceae</taxon>
        <taxon>Lachnospiraceae incertae sedis</taxon>
        <taxon>Candidatus Limivivens</taxon>
    </lineage>
</organism>
<dbReference type="Pfam" id="PF19481">
    <property type="entry name" value="DUF6017"/>
    <property type="match status" value="1"/>
</dbReference>